<feature type="region of interest" description="Disordered" evidence="1">
    <location>
        <begin position="19"/>
        <end position="67"/>
    </location>
</feature>
<accession>G5AHD9</accession>
<proteinExistence type="predicted"/>
<evidence type="ECO:0000313" key="2">
    <source>
        <dbReference type="EMBL" id="EGZ05117.1"/>
    </source>
</evidence>
<dbReference type="KEGG" id="psoj:PHYSODRAFT_307982"/>
<feature type="compositionally biased region" description="Basic residues" evidence="1">
    <location>
        <begin position="125"/>
        <end position="143"/>
    </location>
</feature>
<dbReference type="AlphaFoldDB" id="G5AHD9"/>
<feature type="compositionally biased region" description="Polar residues" evidence="1">
    <location>
        <begin position="89"/>
        <end position="101"/>
    </location>
</feature>
<name>G5AHD9_PHYSP</name>
<dbReference type="Proteomes" id="UP000002640">
    <property type="component" value="Unassembled WGS sequence"/>
</dbReference>
<gene>
    <name evidence="2" type="ORF">PHYSODRAFT_307982</name>
</gene>
<dbReference type="EMBL" id="JH159169">
    <property type="protein sequence ID" value="EGZ05117.1"/>
    <property type="molecule type" value="Genomic_DNA"/>
</dbReference>
<evidence type="ECO:0000313" key="3">
    <source>
        <dbReference type="Proteomes" id="UP000002640"/>
    </source>
</evidence>
<feature type="compositionally biased region" description="Polar residues" evidence="1">
    <location>
        <begin position="197"/>
        <end position="206"/>
    </location>
</feature>
<keyword evidence="3" id="KW-1185">Reference proteome</keyword>
<protein>
    <submittedName>
        <fullName evidence="2">Uncharacterized protein</fullName>
    </submittedName>
</protein>
<evidence type="ECO:0000256" key="1">
    <source>
        <dbReference type="SAM" id="MobiDB-lite"/>
    </source>
</evidence>
<feature type="region of interest" description="Disordered" evidence="1">
    <location>
        <begin position="89"/>
        <end position="293"/>
    </location>
</feature>
<feature type="compositionally biased region" description="Acidic residues" evidence="1">
    <location>
        <begin position="279"/>
        <end position="292"/>
    </location>
</feature>
<dbReference type="GeneID" id="20642978"/>
<organism evidence="2 3">
    <name type="scientific">Phytophthora sojae (strain P6497)</name>
    <name type="common">Soybean stem and root rot agent</name>
    <name type="synonym">Phytophthora megasperma f. sp. glycines</name>
    <dbReference type="NCBI Taxonomy" id="1094619"/>
    <lineage>
        <taxon>Eukaryota</taxon>
        <taxon>Sar</taxon>
        <taxon>Stramenopiles</taxon>
        <taxon>Oomycota</taxon>
        <taxon>Peronosporomycetes</taxon>
        <taxon>Peronosporales</taxon>
        <taxon>Peronosporaceae</taxon>
        <taxon>Phytophthora</taxon>
    </lineage>
</organism>
<dbReference type="InParanoid" id="G5AHD9"/>
<sequence length="364" mass="39360">MRATQSQVVRAATEAVVRPSLPIEGEPMVSDRPRSTKGQKGTSNVATRTSTARKSSKKKTNACAPAVNGKDVPVEILFILSTTVANATTLPQHSSRGQSADTEPGPAANPKATRSIHERASATRSTKKKKRNPRVAMKGKRHVSPVVATSSSAPKVTATTVENKKRATKKTRRSTTTSSALPGPTTQPYRAVGGFPTTVNSYVNSGEEQREPTLPCSETSSSSDSEIADDDQDILPSAVNDSDRDWDSQSRTDDEQRRPETPMDVNICGDGDRNGFDALDSDGPSDEGEESHEENIRFVDTGANWTDAAIAEYMAELGADINDDDALLKLARTRNEIKAWETNGWEEGNYITVKTKDVDGTNFY</sequence>
<feature type="compositionally biased region" description="Basic and acidic residues" evidence="1">
    <location>
        <begin position="241"/>
        <end position="261"/>
    </location>
</feature>
<feature type="compositionally biased region" description="Low complexity" evidence="1">
    <location>
        <begin position="144"/>
        <end position="161"/>
    </location>
</feature>
<feature type="compositionally biased region" description="Polar residues" evidence="1">
    <location>
        <begin position="36"/>
        <end position="45"/>
    </location>
</feature>
<dbReference type="RefSeq" id="XP_009539489.1">
    <property type="nucleotide sequence ID" value="XM_009541194.1"/>
</dbReference>
<reference evidence="2 3" key="1">
    <citation type="journal article" date="2006" name="Science">
        <title>Phytophthora genome sequences uncover evolutionary origins and mechanisms of pathogenesis.</title>
        <authorList>
            <person name="Tyler B.M."/>
            <person name="Tripathy S."/>
            <person name="Zhang X."/>
            <person name="Dehal P."/>
            <person name="Jiang R.H."/>
            <person name="Aerts A."/>
            <person name="Arredondo F.D."/>
            <person name="Baxter L."/>
            <person name="Bensasson D."/>
            <person name="Beynon J.L."/>
            <person name="Chapman J."/>
            <person name="Damasceno C.M."/>
            <person name="Dorrance A.E."/>
            <person name="Dou D."/>
            <person name="Dickerman A.W."/>
            <person name="Dubchak I.L."/>
            <person name="Garbelotto M."/>
            <person name="Gijzen M."/>
            <person name="Gordon S.G."/>
            <person name="Govers F."/>
            <person name="Grunwald N.J."/>
            <person name="Huang W."/>
            <person name="Ivors K.L."/>
            <person name="Jones R.W."/>
            <person name="Kamoun S."/>
            <person name="Krampis K."/>
            <person name="Lamour K.H."/>
            <person name="Lee M.K."/>
            <person name="McDonald W.H."/>
            <person name="Medina M."/>
            <person name="Meijer H.J."/>
            <person name="Nordberg E.K."/>
            <person name="Maclean D.J."/>
            <person name="Ospina-Giraldo M.D."/>
            <person name="Morris P.F."/>
            <person name="Phuntumart V."/>
            <person name="Putnam N.H."/>
            <person name="Rash S."/>
            <person name="Rose J.K."/>
            <person name="Sakihama Y."/>
            <person name="Salamov A.A."/>
            <person name="Savidor A."/>
            <person name="Scheuring C.F."/>
            <person name="Smith B.M."/>
            <person name="Sobral B.W."/>
            <person name="Terry A."/>
            <person name="Torto-Alalibo T.A."/>
            <person name="Win J."/>
            <person name="Xu Z."/>
            <person name="Zhang H."/>
            <person name="Grigoriev I.V."/>
            <person name="Rokhsar D.S."/>
            <person name="Boore J.L."/>
        </authorList>
    </citation>
    <scope>NUCLEOTIDE SEQUENCE [LARGE SCALE GENOMIC DNA]</scope>
    <source>
        <strain evidence="2 3">P6497</strain>
    </source>
</reference>